<keyword evidence="1" id="KW-0804">Transcription</keyword>
<accession>L1IK50</accession>
<evidence type="ECO:0000313" key="1">
    <source>
        <dbReference type="EMBL" id="EKX36621.1"/>
    </source>
</evidence>
<organism evidence="1">
    <name type="scientific">Guillardia theta (strain CCMP2712)</name>
    <name type="common">Cryptophyte</name>
    <dbReference type="NCBI Taxonomy" id="905079"/>
    <lineage>
        <taxon>Eukaryota</taxon>
        <taxon>Cryptophyceae</taxon>
        <taxon>Pyrenomonadales</taxon>
        <taxon>Geminigeraceae</taxon>
        <taxon>Guillardia</taxon>
    </lineage>
</organism>
<dbReference type="Proteomes" id="UP000011087">
    <property type="component" value="Unassembled WGS sequence"/>
</dbReference>
<dbReference type="STRING" id="905079.L1IK50"/>
<reference evidence="3" key="2">
    <citation type="submission" date="2012-11" db="EMBL/GenBank/DDBJ databases">
        <authorList>
            <person name="Kuo A."/>
            <person name="Curtis B.A."/>
            <person name="Tanifuji G."/>
            <person name="Burki F."/>
            <person name="Gruber A."/>
            <person name="Irimia M."/>
            <person name="Maruyama S."/>
            <person name="Arias M.C."/>
            <person name="Ball S.G."/>
            <person name="Gile G.H."/>
            <person name="Hirakawa Y."/>
            <person name="Hopkins J.F."/>
            <person name="Rensing S.A."/>
            <person name="Schmutz J."/>
            <person name="Symeonidi A."/>
            <person name="Elias M."/>
            <person name="Eveleigh R.J."/>
            <person name="Herman E.K."/>
            <person name="Klute M.J."/>
            <person name="Nakayama T."/>
            <person name="Obornik M."/>
            <person name="Reyes-Prieto A."/>
            <person name="Armbrust E.V."/>
            <person name="Aves S.J."/>
            <person name="Beiko R.G."/>
            <person name="Coutinho P."/>
            <person name="Dacks J.B."/>
            <person name="Durnford D.G."/>
            <person name="Fast N.M."/>
            <person name="Green B.R."/>
            <person name="Grisdale C."/>
            <person name="Hempe F."/>
            <person name="Henrissat B."/>
            <person name="Hoppner M.P."/>
            <person name="Ishida K.-I."/>
            <person name="Kim E."/>
            <person name="Koreny L."/>
            <person name="Kroth P.G."/>
            <person name="Liu Y."/>
            <person name="Malik S.-B."/>
            <person name="Maier U.G."/>
            <person name="McRose D."/>
            <person name="Mock T."/>
            <person name="Neilson J.A."/>
            <person name="Onodera N.T."/>
            <person name="Poole A.M."/>
            <person name="Pritham E.J."/>
            <person name="Richards T.A."/>
            <person name="Rocap G."/>
            <person name="Roy S.W."/>
            <person name="Sarai C."/>
            <person name="Schaack S."/>
            <person name="Shirato S."/>
            <person name="Slamovits C.H."/>
            <person name="Spencer D.F."/>
            <person name="Suzuki S."/>
            <person name="Worden A.Z."/>
            <person name="Zauner S."/>
            <person name="Barry K."/>
            <person name="Bell C."/>
            <person name="Bharti A.K."/>
            <person name="Crow J.A."/>
            <person name="Grimwood J."/>
            <person name="Kramer R."/>
            <person name="Lindquist E."/>
            <person name="Lucas S."/>
            <person name="Salamov A."/>
            <person name="McFadden G.I."/>
            <person name="Lane C.E."/>
            <person name="Keeling P.J."/>
            <person name="Gray M.W."/>
            <person name="Grigoriev I.V."/>
            <person name="Archibald J.M."/>
        </authorList>
    </citation>
    <scope>NUCLEOTIDE SEQUENCE</scope>
    <source>
        <strain evidence="3">CCMP2712</strain>
    </source>
</reference>
<gene>
    <name evidence="1" type="ORF">GUITHDRAFT_155177</name>
</gene>
<keyword evidence="3" id="KW-1185">Reference proteome</keyword>
<dbReference type="Pfam" id="PF04801">
    <property type="entry name" value="RPC5"/>
    <property type="match status" value="2"/>
</dbReference>
<sequence>MDIYDSDDEDDPVVQTIDVFLSQNLSGVRDSSGKSDEVMLFQYPLRPKWRPLNEGWNLEKVSYRPKNEMIEMDFKSEKTNDEFLHKLVSSKVIPRTSYAIGLLRDDQLHLTPLQSIYQFRPRFDNKDEEDVLNA</sequence>
<feature type="non-terminal residue" evidence="1">
    <location>
        <position position="1"/>
    </location>
</feature>
<dbReference type="AlphaFoldDB" id="L1IK50"/>
<proteinExistence type="predicted"/>
<reference evidence="2" key="3">
    <citation type="submission" date="2016-03" db="UniProtKB">
        <authorList>
            <consortium name="EnsemblProtists"/>
        </authorList>
    </citation>
    <scope>IDENTIFICATION</scope>
</reference>
<dbReference type="EMBL" id="JH993070">
    <property type="protein sequence ID" value="EKX36621.1"/>
    <property type="molecule type" value="Genomic_DNA"/>
</dbReference>
<dbReference type="InterPro" id="IPR006886">
    <property type="entry name" value="RNA_pol_III_Rpc5"/>
</dbReference>
<reference evidence="1 3" key="1">
    <citation type="journal article" date="2012" name="Nature">
        <title>Algal genomes reveal evolutionary mosaicism and the fate of nucleomorphs.</title>
        <authorList>
            <consortium name="DOE Joint Genome Institute"/>
            <person name="Curtis B.A."/>
            <person name="Tanifuji G."/>
            <person name="Burki F."/>
            <person name="Gruber A."/>
            <person name="Irimia M."/>
            <person name="Maruyama S."/>
            <person name="Arias M.C."/>
            <person name="Ball S.G."/>
            <person name="Gile G.H."/>
            <person name="Hirakawa Y."/>
            <person name="Hopkins J.F."/>
            <person name="Kuo A."/>
            <person name="Rensing S.A."/>
            <person name="Schmutz J."/>
            <person name="Symeonidi A."/>
            <person name="Elias M."/>
            <person name="Eveleigh R.J."/>
            <person name="Herman E.K."/>
            <person name="Klute M.J."/>
            <person name="Nakayama T."/>
            <person name="Obornik M."/>
            <person name="Reyes-Prieto A."/>
            <person name="Armbrust E.V."/>
            <person name="Aves S.J."/>
            <person name="Beiko R.G."/>
            <person name="Coutinho P."/>
            <person name="Dacks J.B."/>
            <person name="Durnford D.G."/>
            <person name="Fast N.M."/>
            <person name="Green B.R."/>
            <person name="Grisdale C.J."/>
            <person name="Hempel F."/>
            <person name="Henrissat B."/>
            <person name="Hoppner M.P."/>
            <person name="Ishida K."/>
            <person name="Kim E."/>
            <person name="Koreny L."/>
            <person name="Kroth P.G."/>
            <person name="Liu Y."/>
            <person name="Malik S.B."/>
            <person name="Maier U.G."/>
            <person name="McRose D."/>
            <person name="Mock T."/>
            <person name="Neilson J.A."/>
            <person name="Onodera N.T."/>
            <person name="Poole A.M."/>
            <person name="Pritham E.J."/>
            <person name="Richards T.A."/>
            <person name="Rocap G."/>
            <person name="Roy S.W."/>
            <person name="Sarai C."/>
            <person name="Schaack S."/>
            <person name="Shirato S."/>
            <person name="Slamovits C.H."/>
            <person name="Spencer D.F."/>
            <person name="Suzuki S."/>
            <person name="Worden A.Z."/>
            <person name="Zauner S."/>
            <person name="Barry K."/>
            <person name="Bell C."/>
            <person name="Bharti A.K."/>
            <person name="Crow J.A."/>
            <person name="Grimwood J."/>
            <person name="Kramer R."/>
            <person name="Lindquist E."/>
            <person name="Lucas S."/>
            <person name="Salamov A."/>
            <person name="McFadden G.I."/>
            <person name="Lane C.E."/>
            <person name="Keeling P.J."/>
            <person name="Gray M.W."/>
            <person name="Grigoriev I.V."/>
            <person name="Archibald J.M."/>
        </authorList>
    </citation>
    <scope>NUCLEOTIDE SEQUENCE</scope>
    <source>
        <strain evidence="1 3">CCMP2712</strain>
    </source>
</reference>
<dbReference type="PANTHER" id="PTHR12069:SF0">
    <property type="entry name" value="DNA-DIRECTED RNA POLYMERASE III SUBUNIT RPC5"/>
    <property type="match status" value="1"/>
</dbReference>
<dbReference type="eggNOG" id="KOG2354">
    <property type="taxonomic scope" value="Eukaryota"/>
</dbReference>
<protein>
    <submittedName>
        <fullName evidence="1">DNA-directed RNA polymerase III subunit RPC37-like protein</fullName>
    </submittedName>
</protein>
<name>L1IK50_GUITC</name>
<dbReference type="GeneID" id="17293401"/>
<dbReference type="GO" id="GO:0042797">
    <property type="term" value="P:tRNA transcription by RNA polymerase III"/>
    <property type="evidence" value="ECO:0007669"/>
    <property type="project" value="TreeGrafter"/>
</dbReference>
<dbReference type="RefSeq" id="XP_005823601.1">
    <property type="nucleotide sequence ID" value="XM_005823544.1"/>
</dbReference>
<dbReference type="HOGENOM" id="CLU_1901758_0_0_1"/>
<dbReference type="GO" id="GO:0005666">
    <property type="term" value="C:RNA polymerase III complex"/>
    <property type="evidence" value="ECO:0007669"/>
    <property type="project" value="TreeGrafter"/>
</dbReference>
<evidence type="ECO:0000313" key="3">
    <source>
        <dbReference type="Proteomes" id="UP000011087"/>
    </source>
</evidence>
<evidence type="ECO:0000313" key="2">
    <source>
        <dbReference type="EnsemblProtists" id="EKX36621"/>
    </source>
</evidence>
<dbReference type="KEGG" id="gtt:GUITHDRAFT_155177"/>
<keyword evidence="1" id="KW-0240">DNA-directed RNA polymerase</keyword>
<dbReference type="PaxDb" id="55529-EKX36621"/>
<dbReference type="PANTHER" id="PTHR12069">
    <property type="entry name" value="DNA-DIRECTED RNA POLYMERASES III 80 KDA POLYPEPTIDE RNA POLYMERASE III SUBUNIT 5"/>
    <property type="match status" value="1"/>
</dbReference>
<dbReference type="EnsemblProtists" id="EKX36621">
    <property type="protein sequence ID" value="EKX36621"/>
    <property type="gene ID" value="GUITHDRAFT_155177"/>
</dbReference>
<dbReference type="OrthoDB" id="340681at2759"/>